<organism evidence="1 2">
    <name type="scientific">Campylobacter lari</name>
    <dbReference type="NCBI Taxonomy" id="201"/>
    <lineage>
        <taxon>Bacteria</taxon>
        <taxon>Pseudomonadati</taxon>
        <taxon>Campylobacterota</taxon>
        <taxon>Epsilonproteobacteria</taxon>
        <taxon>Campylobacterales</taxon>
        <taxon>Campylobacteraceae</taxon>
        <taxon>Campylobacter</taxon>
    </lineage>
</organism>
<dbReference type="Gene3D" id="3.40.50.12580">
    <property type="match status" value="1"/>
</dbReference>
<dbReference type="SUPFAM" id="SSF53756">
    <property type="entry name" value="UDP-Glycosyltransferase/glycogen phosphorylase"/>
    <property type="match status" value="1"/>
</dbReference>
<protein>
    <submittedName>
        <fullName evidence="1">Capsular biosynthesis protein</fullName>
    </submittedName>
</protein>
<accession>A0A6N6BBH1</accession>
<dbReference type="InterPro" id="IPR043148">
    <property type="entry name" value="TagF_C"/>
</dbReference>
<dbReference type="Pfam" id="PF04464">
    <property type="entry name" value="Glyphos_transf"/>
    <property type="match status" value="1"/>
</dbReference>
<evidence type="ECO:0000313" key="1">
    <source>
        <dbReference type="EMBL" id="EDP6814387.1"/>
    </source>
</evidence>
<sequence>MKFYSIIFYLYRRILRLFSSCNLFERKKWILLDNYFNDASDLNDNLCLFEFMLKNKTKNVYYVISKDHILYKELKQKYSKNIIVVNKKFLSLNFIWHLLQTKYILDSFQIFSSKLRLGSIFCNSKIHYIYTQHGVNFFKKYFLENTDSLSDENFNTIIFSNLLEKAYYETIYNYPKNRQLMLGLARWDSILPIEQCDEKIVLVYFTFRKYLMQDQKIIEYKIFKEWYYLLNDDIFISNMKKNNIKIYFALHHEMEKTNDGRFDILNPISQSKLSEIKNKASLLITDYSSMAFDFMVKDKPVIFYRVDKDELCLDEESRENSKYSEELNDQIYNVFYNKKDVINKCMYYFKNNFILEDEFKAKNKSFFAYRENFRENIYNAISSLKKYDPFANILTPINRILPISTSKNVRSVGLSKREIHGRWSLGDEVSFYFNFTAYKRIAIDFKLHAITDLDATVYLDSKKMFSRNIFKDVNQNKFSIVVSRKKLLNQNGCIMIKFVIRFPVSPKMLKLNQDSRMLGIFFHSINIQELKMD</sequence>
<dbReference type="GO" id="GO:0016020">
    <property type="term" value="C:membrane"/>
    <property type="evidence" value="ECO:0007669"/>
    <property type="project" value="InterPro"/>
</dbReference>
<comment type="caution">
    <text evidence="1">The sequence shown here is derived from an EMBL/GenBank/DDBJ whole genome shotgun (WGS) entry which is preliminary data.</text>
</comment>
<dbReference type="InterPro" id="IPR007554">
    <property type="entry name" value="Glycerophosphate_synth"/>
</dbReference>
<reference evidence="1 2" key="1">
    <citation type="submission" date="2019-11" db="EMBL/GenBank/DDBJ databases">
        <authorList>
            <consortium name="PulseNet: The National Subtyping Network for Foodborne Disease Surveillance"/>
            <person name="Tarr C.L."/>
            <person name="Trees E."/>
            <person name="Katz L.S."/>
            <person name="Carleton-Romer H.A."/>
            <person name="Stroika S."/>
            <person name="Kucerova Z."/>
            <person name="Roache K.F."/>
            <person name="Sabol A.L."/>
            <person name="Besser J."/>
            <person name="Gerner-Smidt P."/>
        </authorList>
    </citation>
    <scope>NUCLEOTIDE SEQUENCE [LARGE SCALE GENOMIC DNA]</scope>
    <source>
        <strain evidence="1 2">PNUSAC013627</strain>
    </source>
</reference>
<name>A0A6N6BBH1_CAMLA</name>
<dbReference type="GO" id="GO:0047355">
    <property type="term" value="F:CDP-glycerol glycerophosphotransferase activity"/>
    <property type="evidence" value="ECO:0007669"/>
    <property type="project" value="InterPro"/>
</dbReference>
<dbReference type="Proteomes" id="UP000471322">
    <property type="component" value="Unassembled WGS sequence"/>
</dbReference>
<dbReference type="AlphaFoldDB" id="A0A6N6BBH1"/>
<gene>
    <name evidence="1" type="ORF">GL567_02195</name>
</gene>
<proteinExistence type="predicted"/>
<dbReference type="RefSeq" id="WP_214098389.1">
    <property type="nucleotide sequence ID" value="NZ_JAHCYN010000004.1"/>
</dbReference>
<dbReference type="EMBL" id="AANNSE010000002">
    <property type="protein sequence ID" value="EDP6814387.1"/>
    <property type="molecule type" value="Genomic_DNA"/>
</dbReference>
<evidence type="ECO:0000313" key="2">
    <source>
        <dbReference type="Proteomes" id="UP000471322"/>
    </source>
</evidence>